<dbReference type="Gene3D" id="3.30.1240.10">
    <property type="match status" value="1"/>
</dbReference>
<reference evidence="1" key="1">
    <citation type="journal article" date="2013" name="PLoS ONE">
        <title>Metagenomic insights into the carbohydrate-active enzymes carried by the microorganisms adhering to solid digesta in the rumen of cows.</title>
        <authorList>
            <person name="Wang L."/>
            <person name="Hatem A."/>
            <person name="Catalyurek U.V."/>
            <person name="Morrison M."/>
            <person name="Yu Z."/>
        </authorList>
    </citation>
    <scope>NUCLEOTIDE SEQUENCE</scope>
</reference>
<dbReference type="SFLD" id="SFLDS00003">
    <property type="entry name" value="Haloacid_Dehalogenase"/>
    <property type="match status" value="1"/>
</dbReference>
<dbReference type="InterPro" id="IPR023214">
    <property type="entry name" value="HAD_sf"/>
</dbReference>
<dbReference type="InterPro" id="IPR036412">
    <property type="entry name" value="HAD-like_sf"/>
</dbReference>
<dbReference type="Gene3D" id="3.40.50.1000">
    <property type="entry name" value="HAD superfamily/HAD-like"/>
    <property type="match status" value="1"/>
</dbReference>
<dbReference type="AlphaFoldDB" id="W0FL31"/>
<dbReference type="SFLD" id="SFLDG01140">
    <property type="entry name" value="C2.B:_Phosphomannomutase_and_P"/>
    <property type="match status" value="1"/>
</dbReference>
<dbReference type="NCBIfam" id="TIGR00099">
    <property type="entry name" value="Cof-subfamily"/>
    <property type="match status" value="1"/>
</dbReference>
<organism evidence="1">
    <name type="scientific">uncultured bacterium Contigcl_23</name>
    <dbReference type="NCBI Taxonomy" id="1393667"/>
    <lineage>
        <taxon>Bacteria</taxon>
        <taxon>environmental samples</taxon>
    </lineage>
</organism>
<proteinExistence type="predicted"/>
<keyword evidence="1" id="KW-0378">Hydrolase</keyword>
<dbReference type="SUPFAM" id="SSF56784">
    <property type="entry name" value="HAD-like"/>
    <property type="match status" value="1"/>
</dbReference>
<dbReference type="PANTHER" id="PTHR10000:SF25">
    <property type="entry name" value="PHOSPHATASE YKRA-RELATED"/>
    <property type="match status" value="1"/>
</dbReference>
<dbReference type="InterPro" id="IPR000150">
    <property type="entry name" value="Cof"/>
</dbReference>
<dbReference type="GO" id="GO:0016791">
    <property type="term" value="F:phosphatase activity"/>
    <property type="evidence" value="ECO:0007669"/>
    <property type="project" value="TreeGrafter"/>
</dbReference>
<dbReference type="EMBL" id="KC246843">
    <property type="protein sequence ID" value="AHF25613.1"/>
    <property type="molecule type" value="Genomic_DNA"/>
</dbReference>
<protein>
    <submittedName>
        <fullName evidence="1">HAD-superfamily hydrolase, subfamily IIB</fullName>
    </submittedName>
</protein>
<evidence type="ECO:0000313" key="1">
    <source>
        <dbReference type="EMBL" id="AHF25613.1"/>
    </source>
</evidence>
<dbReference type="GO" id="GO:0000287">
    <property type="term" value="F:magnesium ion binding"/>
    <property type="evidence" value="ECO:0007669"/>
    <property type="project" value="TreeGrafter"/>
</dbReference>
<dbReference type="PROSITE" id="PS01229">
    <property type="entry name" value="COF_2"/>
    <property type="match status" value="1"/>
</dbReference>
<dbReference type="InterPro" id="IPR006379">
    <property type="entry name" value="HAD-SF_hydro_IIB"/>
</dbReference>
<dbReference type="Pfam" id="PF08282">
    <property type="entry name" value="Hydrolase_3"/>
    <property type="match status" value="1"/>
</dbReference>
<dbReference type="GO" id="GO:0005829">
    <property type="term" value="C:cytosol"/>
    <property type="evidence" value="ECO:0007669"/>
    <property type="project" value="TreeGrafter"/>
</dbReference>
<accession>W0FL31</accession>
<sequence>MLLFFDVDGTLIDDFHQLVPSVKPAMESAKKNGHLLIINTGRTLCNLDSRLDGLPIDGWIMGCGTRIIYHGETLQSMEYDPEKSLRLRDVFRELNIATVYECDTGMYFDPAYSSHPMVEKFHRYAEQHGIAREIDPDDPEFRAVKMFCFAEGKSLISGIEKKTAEIGLPYVSIDRSPIGWEIVPAGYTKGTGIHAVREKLGFDISDCFAFGDSRNDMTMLQSVAHSVAMGNAPDDVKAVCSYVTDRPENDGIRKAFEHFGLI</sequence>
<name>W0FL31_9BACT</name>
<dbReference type="NCBIfam" id="TIGR01484">
    <property type="entry name" value="HAD-SF-IIB"/>
    <property type="match status" value="1"/>
</dbReference>
<dbReference type="PANTHER" id="PTHR10000">
    <property type="entry name" value="PHOSPHOSERINE PHOSPHATASE"/>
    <property type="match status" value="1"/>
</dbReference>